<proteinExistence type="predicted"/>
<dbReference type="Pfam" id="PF08334">
    <property type="entry name" value="T2SSG"/>
    <property type="match status" value="1"/>
</dbReference>
<sequence length="197" mass="21540">MVDINVNEKPNKLGVFPYVIAAISFIPGIGVIFGIIAVIWGVLTKKSGGKVLAIIGACGIGLSIVLYGSLFYFGFVQRGGLYDELRAQSSQIAMTSLVQAIEFYKVENGHYPDSLETLSQSLPENSPVFVFDATDVSWSSSPRYYHYELKDSSHYYLLSVGQDGEPYTSDDILPNIELKPDSKIGLIFHESSIGATL</sequence>
<dbReference type="InterPro" id="IPR045584">
    <property type="entry name" value="Pilin-like"/>
</dbReference>
<keyword evidence="1" id="KW-1133">Transmembrane helix</keyword>
<keyword evidence="1" id="KW-0812">Transmembrane</keyword>
<evidence type="ECO:0000256" key="1">
    <source>
        <dbReference type="SAM" id="Phobius"/>
    </source>
</evidence>
<dbReference type="HOGENOM" id="CLU_1395047_0_0_6"/>
<feature type="domain" description="Type II secretion system protein GspG C-terminal" evidence="2">
    <location>
        <begin position="84"/>
        <end position="170"/>
    </location>
</feature>
<dbReference type="Proteomes" id="UP000013049">
    <property type="component" value="Unassembled WGS sequence"/>
</dbReference>
<dbReference type="InterPro" id="IPR013545">
    <property type="entry name" value="T2SS_protein-GspG_C"/>
</dbReference>
<evidence type="ECO:0000259" key="2">
    <source>
        <dbReference type="Pfam" id="PF08334"/>
    </source>
</evidence>
<dbReference type="eggNOG" id="ENOG5031ZDZ">
    <property type="taxonomic scope" value="Bacteria"/>
</dbReference>
<dbReference type="AlphaFoldDB" id="N8V206"/>
<keyword evidence="1" id="KW-0472">Membrane</keyword>
<reference evidence="3 4" key="1">
    <citation type="submission" date="2013-02" db="EMBL/GenBank/DDBJ databases">
        <title>The Genome Sequence of Acinetobacter sp. NIPH 758.</title>
        <authorList>
            <consortium name="The Broad Institute Genome Sequencing Platform"/>
            <consortium name="The Broad Institute Genome Sequencing Center for Infectious Disease"/>
            <person name="Cerqueira G."/>
            <person name="Feldgarden M."/>
            <person name="Courvalin P."/>
            <person name="Perichon B."/>
            <person name="Grillot-Courvalin C."/>
            <person name="Clermont D."/>
            <person name="Rocha E."/>
            <person name="Yoon E.-J."/>
            <person name="Nemec A."/>
            <person name="Walker B."/>
            <person name="Young S.K."/>
            <person name="Zeng Q."/>
            <person name="Gargeya S."/>
            <person name="Fitzgerald M."/>
            <person name="Haas B."/>
            <person name="Abouelleil A."/>
            <person name="Alvarado L."/>
            <person name="Arachchi H.M."/>
            <person name="Berlin A.M."/>
            <person name="Chapman S.B."/>
            <person name="Dewar J."/>
            <person name="Goldberg J."/>
            <person name="Griggs A."/>
            <person name="Gujja S."/>
            <person name="Hansen M."/>
            <person name="Howarth C."/>
            <person name="Imamovic A."/>
            <person name="Larimer J."/>
            <person name="McCowan C."/>
            <person name="Murphy C."/>
            <person name="Neiman D."/>
            <person name="Pearson M."/>
            <person name="Priest M."/>
            <person name="Roberts A."/>
            <person name="Saif S."/>
            <person name="Shea T."/>
            <person name="Sisk P."/>
            <person name="Sykes S."/>
            <person name="Wortman J."/>
            <person name="Nusbaum C."/>
            <person name="Birren B."/>
        </authorList>
    </citation>
    <scope>NUCLEOTIDE SEQUENCE [LARGE SCALE GENOMIC DNA]</scope>
    <source>
        <strain evidence="3 4">NIPH 758</strain>
    </source>
</reference>
<dbReference type="SUPFAM" id="SSF54523">
    <property type="entry name" value="Pili subunits"/>
    <property type="match status" value="1"/>
</dbReference>
<dbReference type="PATRIC" id="fig|1217712.3.peg.538"/>
<feature type="transmembrane region" description="Helical" evidence="1">
    <location>
        <begin position="51"/>
        <end position="75"/>
    </location>
</feature>
<organism evidence="3 4">
    <name type="scientific">Acinetobacter vivianii</name>
    <dbReference type="NCBI Taxonomy" id="1776742"/>
    <lineage>
        <taxon>Bacteria</taxon>
        <taxon>Pseudomonadati</taxon>
        <taxon>Pseudomonadota</taxon>
        <taxon>Gammaproteobacteria</taxon>
        <taxon>Moraxellales</taxon>
        <taxon>Moraxellaceae</taxon>
        <taxon>Acinetobacter</taxon>
    </lineage>
</organism>
<evidence type="ECO:0000313" key="3">
    <source>
        <dbReference type="EMBL" id="ENU93891.1"/>
    </source>
</evidence>
<evidence type="ECO:0000313" key="4">
    <source>
        <dbReference type="Proteomes" id="UP000013049"/>
    </source>
</evidence>
<feature type="transmembrane region" description="Helical" evidence="1">
    <location>
        <begin position="15"/>
        <end position="39"/>
    </location>
</feature>
<accession>N8V206</accession>
<gene>
    <name evidence="3" type="ORF">F971_00560</name>
</gene>
<dbReference type="Gene3D" id="3.30.700.10">
    <property type="entry name" value="Glycoprotein, Type 4 Pilin"/>
    <property type="match status" value="1"/>
</dbReference>
<comment type="caution">
    <text evidence="3">The sequence shown here is derived from an EMBL/GenBank/DDBJ whole genome shotgun (WGS) entry which is preliminary data.</text>
</comment>
<name>N8V206_9GAMM</name>
<dbReference type="RefSeq" id="WP_004774990.1">
    <property type="nucleotide sequence ID" value="NZ_KB849364.1"/>
</dbReference>
<protein>
    <recommendedName>
        <fullName evidence="2">Type II secretion system protein GspG C-terminal domain-containing protein</fullName>
    </recommendedName>
</protein>
<dbReference type="EMBL" id="APPC01000008">
    <property type="protein sequence ID" value="ENU93891.1"/>
    <property type="molecule type" value="Genomic_DNA"/>
</dbReference>